<dbReference type="EC" id="2.7.1.39" evidence="3 13"/>
<dbReference type="HAMAP" id="MF_00384">
    <property type="entry name" value="Homoser_kinase"/>
    <property type="match status" value="1"/>
</dbReference>
<keyword evidence="5 13" id="KW-0028">Amino-acid biosynthesis</keyword>
<dbReference type="UniPathway" id="UPA00050">
    <property type="reaction ID" value="UER00064"/>
</dbReference>
<dbReference type="GO" id="GO:0005737">
    <property type="term" value="C:cytoplasm"/>
    <property type="evidence" value="ECO:0007669"/>
    <property type="project" value="UniProtKB-SubCell"/>
</dbReference>
<accession>A0A220U6K6</accession>
<dbReference type="SUPFAM" id="SSF55060">
    <property type="entry name" value="GHMP Kinase, C-terminal domain"/>
    <property type="match status" value="1"/>
</dbReference>
<dbReference type="Pfam" id="PF08544">
    <property type="entry name" value="GHMP_kinases_C"/>
    <property type="match status" value="1"/>
</dbReference>
<evidence type="ECO:0000256" key="8">
    <source>
        <dbReference type="ARBA" id="ARBA00022741"/>
    </source>
</evidence>
<dbReference type="EMBL" id="CP022315">
    <property type="protein sequence ID" value="ASK63757.1"/>
    <property type="molecule type" value="Genomic_DNA"/>
</dbReference>
<dbReference type="PANTHER" id="PTHR20861">
    <property type="entry name" value="HOMOSERINE/4-DIPHOSPHOCYTIDYL-2-C-METHYL-D-ERYTHRITOL KINASE"/>
    <property type="match status" value="1"/>
</dbReference>
<dbReference type="SUPFAM" id="SSF54211">
    <property type="entry name" value="Ribosomal protein S5 domain 2-like"/>
    <property type="match status" value="1"/>
</dbReference>
<feature type="domain" description="GHMP kinase C-terminal" evidence="15">
    <location>
        <begin position="200"/>
        <end position="278"/>
    </location>
</feature>
<evidence type="ECO:0000256" key="13">
    <source>
        <dbReference type="HAMAP-Rule" id="MF_00384"/>
    </source>
</evidence>
<evidence type="ECO:0000256" key="11">
    <source>
        <dbReference type="ARBA" id="ARBA00049375"/>
    </source>
</evidence>
<dbReference type="AlphaFoldDB" id="A0A220U6K6"/>
<dbReference type="Proteomes" id="UP000198312">
    <property type="component" value="Chromosome"/>
</dbReference>
<evidence type="ECO:0000256" key="2">
    <source>
        <dbReference type="ARBA" id="ARBA00007370"/>
    </source>
</evidence>
<dbReference type="PRINTS" id="PR00958">
    <property type="entry name" value="HOMSERKINASE"/>
</dbReference>
<sequence length="304" mass="33196">MKQFRITVPASSANMGPGFDSIGLALNRRLTLFVKEQGNWEIKNNSEFLSPVTNYEDNFIYQIAKQTAERHRKILPECKITVDSDIPLARGLGSSASAVMAGVELANQLCNLALTNEQKLQYGTDYEGHPDNVAPALFGGIVITAISNNEIEYVQIPAPGLDVVAYIPSVELKTETARRVLPDSLSRKSAAAASATSNLMLASLLTGNYRLAGTMMECDLFHEPYRAELIPNYQSIKREAKKAEAYGTVISGAGPTMISFIAKGLGERLAKYMSSKFPDYEVATLNIDQDGLQVDQQVHSIKSL</sequence>
<dbReference type="Pfam" id="PF00288">
    <property type="entry name" value="GHMP_kinases_N"/>
    <property type="match status" value="1"/>
</dbReference>
<feature type="binding site" evidence="13">
    <location>
        <begin position="87"/>
        <end position="97"/>
    </location>
    <ligand>
        <name>ATP</name>
        <dbReference type="ChEBI" id="CHEBI:30616"/>
    </ligand>
</feature>
<evidence type="ECO:0000256" key="7">
    <source>
        <dbReference type="ARBA" id="ARBA00022697"/>
    </source>
</evidence>
<evidence type="ECO:0000259" key="15">
    <source>
        <dbReference type="Pfam" id="PF08544"/>
    </source>
</evidence>
<evidence type="ECO:0000259" key="14">
    <source>
        <dbReference type="Pfam" id="PF00288"/>
    </source>
</evidence>
<name>A0A220U6K6_9BACI</name>
<dbReference type="RefSeq" id="WP_089063016.1">
    <property type="nucleotide sequence ID" value="NZ_CP022315.1"/>
</dbReference>
<dbReference type="InterPro" id="IPR013750">
    <property type="entry name" value="GHMP_kinase_C_dom"/>
</dbReference>
<evidence type="ECO:0000256" key="3">
    <source>
        <dbReference type="ARBA" id="ARBA00012078"/>
    </source>
</evidence>
<dbReference type="PROSITE" id="PS00627">
    <property type="entry name" value="GHMP_KINASES_ATP"/>
    <property type="match status" value="1"/>
</dbReference>
<dbReference type="InterPro" id="IPR000870">
    <property type="entry name" value="Homoserine_kinase"/>
</dbReference>
<dbReference type="InterPro" id="IPR020568">
    <property type="entry name" value="Ribosomal_Su5_D2-typ_SF"/>
</dbReference>
<evidence type="ECO:0000256" key="12">
    <source>
        <dbReference type="ARBA" id="ARBA00049954"/>
    </source>
</evidence>
<keyword evidence="13" id="KW-0963">Cytoplasm</keyword>
<dbReference type="InterPro" id="IPR006204">
    <property type="entry name" value="GHMP_kinase_N_dom"/>
</dbReference>
<keyword evidence="6 13" id="KW-0808">Transferase</keyword>
<dbReference type="PIRSF" id="PIRSF000676">
    <property type="entry name" value="Homoser_kin"/>
    <property type="match status" value="1"/>
</dbReference>
<proteinExistence type="inferred from homology"/>
<reference evidence="16 17" key="1">
    <citation type="submission" date="2017-07" db="EMBL/GenBank/DDBJ databases">
        <title>Virgibacillus sp. LM2416.</title>
        <authorList>
            <person name="Tak E.J."/>
            <person name="Bae J.-W."/>
        </authorList>
    </citation>
    <scope>NUCLEOTIDE SEQUENCE [LARGE SCALE GENOMIC DNA]</scope>
    <source>
        <strain evidence="16 17">LM2416</strain>
    </source>
</reference>
<keyword evidence="10 13" id="KW-0067">ATP-binding</keyword>
<dbReference type="GO" id="GO:0009088">
    <property type="term" value="P:threonine biosynthetic process"/>
    <property type="evidence" value="ECO:0007669"/>
    <property type="project" value="UniProtKB-UniRule"/>
</dbReference>
<dbReference type="GO" id="GO:0005524">
    <property type="term" value="F:ATP binding"/>
    <property type="evidence" value="ECO:0007669"/>
    <property type="project" value="UniProtKB-UniRule"/>
</dbReference>
<keyword evidence="17" id="KW-1185">Reference proteome</keyword>
<dbReference type="Gene3D" id="3.30.70.890">
    <property type="entry name" value="GHMP kinase, C-terminal domain"/>
    <property type="match status" value="1"/>
</dbReference>
<keyword evidence="8 13" id="KW-0547">Nucleotide-binding</keyword>
<comment type="similarity">
    <text evidence="2 13">Belongs to the GHMP kinase family. Homoserine kinase subfamily.</text>
</comment>
<organism evidence="16 17">
    <name type="scientific">Virgibacillus phasianinus</name>
    <dbReference type="NCBI Taxonomy" id="2017483"/>
    <lineage>
        <taxon>Bacteria</taxon>
        <taxon>Bacillati</taxon>
        <taxon>Bacillota</taxon>
        <taxon>Bacilli</taxon>
        <taxon>Bacillales</taxon>
        <taxon>Bacillaceae</taxon>
        <taxon>Virgibacillus</taxon>
    </lineage>
</organism>
<dbReference type="KEGG" id="vil:CFK37_17135"/>
<comment type="pathway">
    <text evidence="1 13">Amino-acid biosynthesis; L-threonine biosynthesis; L-threonine from L-aspartate: step 4/5.</text>
</comment>
<evidence type="ECO:0000256" key="4">
    <source>
        <dbReference type="ARBA" id="ARBA00017858"/>
    </source>
</evidence>
<keyword evidence="9 13" id="KW-0418">Kinase</keyword>
<dbReference type="InterPro" id="IPR036554">
    <property type="entry name" value="GHMP_kinase_C_sf"/>
</dbReference>
<feature type="domain" description="GHMP kinase N-terminal" evidence="14">
    <location>
        <begin position="58"/>
        <end position="140"/>
    </location>
</feature>
<comment type="catalytic activity">
    <reaction evidence="11 13">
        <text>L-homoserine + ATP = O-phospho-L-homoserine + ADP + H(+)</text>
        <dbReference type="Rhea" id="RHEA:13985"/>
        <dbReference type="ChEBI" id="CHEBI:15378"/>
        <dbReference type="ChEBI" id="CHEBI:30616"/>
        <dbReference type="ChEBI" id="CHEBI:57476"/>
        <dbReference type="ChEBI" id="CHEBI:57590"/>
        <dbReference type="ChEBI" id="CHEBI:456216"/>
        <dbReference type="EC" id="2.7.1.39"/>
    </reaction>
</comment>
<evidence type="ECO:0000256" key="6">
    <source>
        <dbReference type="ARBA" id="ARBA00022679"/>
    </source>
</evidence>
<dbReference type="NCBIfam" id="TIGR00191">
    <property type="entry name" value="thrB"/>
    <property type="match status" value="1"/>
</dbReference>
<comment type="subcellular location">
    <subcellularLocation>
        <location evidence="13">Cytoplasm</location>
    </subcellularLocation>
</comment>
<dbReference type="OrthoDB" id="9769912at2"/>
<gene>
    <name evidence="13" type="primary">thrB</name>
    <name evidence="16" type="ORF">CFK37_17135</name>
</gene>
<evidence type="ECO:0000313" key="17">
    <source>
        <dbReference type="Proteomes" id="UP000198312"/>
    </source>
</evidence>
<evidence type="ECO:0000256" key="1">
    <source>
        <dbReference type="ARBA" id="ARBA00005015"/>
    </source>
</evidence>
<dbReference type="Gene3D" id="3.30.230.10">
    <property type="match status" value="1"/>
</dbReference>
<keyword evidence="7 13" id="KW-0791">Threonine biosynthesis</keyword>
<dbReference type="InterPro" id="IPR014721">
    <property type="entry name" value="Ribsml_uS5_D2-typ_fold_subgr"/>
</dbReference>
<evidence type="ECO:0000256" key="5">
    <source>
        <dbReference type="ARBA" id="ARBA00022605"/>
    </source>
</evidence>
<evidence type="ECO:0000313" key="16">
    <source>
        <dbReference type="EMBL" id="ASK63757.1"/>
    </source>
</evidence>
<dbReference type="PANTHER" id="PTHR20861:SF1">
    <property type="entry name" value="HOMOSERINE KINASE"/>
    <property type="match status" value="1"/>
</dbReference>
<evidence type="ECO:0000256" key="10">
    <source>
        <dbReference type="ARBA" id="ARBA00022840"/>
    </source>
</evidence>
<evidence type="ECO:0000256" key="9">
    <source>
        <dbReference type="ARBA" id="ARBA00022777"/>
    </source>
</evidence>
<dbReference type="InterPro" id="IPR006203">
    <property type="entry name" value="GHMP_knse_ATP-bd_CS"/>
</dbReference>
<protein>
    <recommendedName>
        <fullName evidence="4 13">Homoserine kinase</fullName>
        <shortName evidence="13">HK</shortName>
        <shortName evidence="13">HSK</shortName>
        <ecNumber evidence="3 13">2.7.1.39</ecNumber>
    </recommendedName>
</protein>
<comment type="function">
    <text evidence="12 13">Catalyzes the ATP-dependent phosphorylation of L-homoserine to L-homoserine phosphate.</text>
</comment>
<dbReference type="GO" id="GO:0004413">
    <property type="term" value="F:homoserine kinase activity"/>
    <property type="evidence" value="ECO:0007669"/>
    <property type="project" value="UniProtKB-UniRule"/>
</dbReference>